<name>A0ABS2FKK9_9CLOT</name>
<dbReference type="RefSeq" id="WP_195514630.1">
    <property type="nucleotide sequence ID" value="NZ_JACJLL010000112.1"/>
</dbReference>
<proteinExistence type="predicted"/>
<dbReference type="Proteomes" id="UP000767334">
    <property type="component" value="Unassembled WGS sequence"/>
</dbReference>
<evidence type="ECO:0000313" key="1">
    <source>
        <dbReference type="EMBL" id="MBM6820413.1"/>
    </source>
</evidence>
<evidence type="ECO:0000313" key="2">
    <source>
        <dbReference type="Proteomes" id="UP000767334"/>
    </source>
</evidence>
<gene>
    <name evidence="1" type="ORF">H6A19_13905</name>
</gene>
<accession>A0ABS2FKK9</accession>
<dbReference type="EMBL" id="JACJLL010000112">
    <property type="protein sequence ID" value="MBM6820413.1"/>
    <property type="molecule type" value="Genomic_DNA"/>
</dbReference>
<sequence>MKVKIKSKDVKLLVPVPLSLVSIGVRLIPNKEISNEDKKIILAMINSCKKELKKYKGLEIVNISSANGDKIIIKV</sequence>
<comment type="caution">
    <text evidence="1">The sequence shown here is derived from an EMBL/GenBank/DDBJ whole genome shotgun (WGS) entry which is preliminary data.</text>
</comment>
<keyword evidence="2" id="KW-1185">Reference proteome</keyword>
<protein>
    <submittedName>
        <fullName evidence="1">Uncharacterized protein</fullName>
    </submittedName>
</protein>
<organism evidence="1 2">
    <name type="scientific">Clostridium saudiense</name>
    <dbReference type="NCBI Taxonomy" id="1414720"/>
    <lineage>
        <taxon>Bacteria</taxon>
        <taxon>Bacillati</taxon>
        <taxon>Bacillota</taxon>
        <taxon>Clostridia</taxon>
        <taxon>Eubacteriales</taxon>
        <taxon>Clostridiaceae</taxon>
        <taxon>Clostridium</taxon>
    </lineage>
</organism>
<reference evidence="1 2" key="1">
    <citation type="journal article" date="2021" name="Sci. Rep.">
        <title>The distribution of antibiotic resistance genes in chicken gut microbiota commensals.</title>
        <authorList>
            <person name="Juricova H."/>
            <person name="Matiasovicova J."/>
            <person name="Kubasova T."/>
            <person name="Cejkova D."/>
            <person name="Rychlik I."/>
        </authorList>
    </citation>
    <scope>NUCLEOTIDE SEQUENCE [LARGE SCALE GENOMIC DNA]</scope>
    <source>
        <strain evidence="1 2">An435</strain>
    </source>
</reference>